<evidence type="ECO:0000313" key="9">
    <source>
        <dbReference type="Proteomes" id="UP000331127"/>
    </source>
</evidence>
<comment type="caution">
    <text evidence="8">The sequence shown here is derived from an EMBL/GenBank/DDBJ whole genome shotgun (WGS) entry which is preliminary data.</text>
</comment>
<comment type="catalytic activity">
    <reaction evidence="1">
        <text>5-hydroxy-2-oxo-4-ureido-2,5-dihydro-1H-imidazole-5-carboxylate + H(+) = (S)-allantoin + CO2</text>
        <dbReference type="Rhea" id="RHEA:26301"/>
        <dbReference type="ChEBI" id="CHEBI:15378"/>
        <dbReference type="ChEBI" id="CHEBI:15678"/>
        <dbReference type="ChEBI" id="CHEBI:16526"/>
        <dbReference type="ChEBI" id="CHEBI:58639"/>
        <dbReference type="EC" id="4.1.1.97"/>
    </reaction>
</comment>
<keyword evidence="9" id="KW-1185">Reference proteome</keyword>
<dbReference type="RefSeq" id="WP_155355785.1">
    <property type="nucleotide sequence ID" value="NZ_BAAAHL010000014.1"/>
</dbReference>
<dbReference type="GO" id="GO:0006144">
    <property type="term" value="P:purine nucleobase metabolic process"/>
    <property type="evidence" value="ECO:0007669"/>
    <property type="project" value="UniProtKB-KW"/>
</dbReference>
<keyword evidence="5" id="KW-0210">Decarboxylase</keyword>
<dbReference type="Gene3D" id="1.10.3330.10">
    <property type="entry name" value="Oxo-4-hydroxy-4-carboxy-5-ureidoimidazoline decarboxylase"/>
    <property type="match status" value="1"/>
</dbReference>
<dbReference type="AlphaFoldDB" id="A0A5M3WUP4"/>
<organism evidence="8 9">
    <name type="scientific">Acrocarpospora macrocephala</name>
    <dbReference type="NCBI Taxonomy" id="150177"/>
    <lineage>
        <taxon>Bacteria</taxon>
        <taxon>Bacillati</taxon>
        <taxon>Actinomycetota</taxon>
        <taxon>Actinomycetes</taxon>
        <taxon>Streptosporangiales</taxon>
        <taxon>Streptosporangiaceae</taxon>
        <taxon>Acrocarpospora</taxon>
    </lineage>
</organism>
<keyword evidence="4" id="KW-0659">Purine metabolism</keyword>
<gene>
    <name evidence="8" type="ORF">Amac_039400</name>
</gene>
<evidence type="ECO:0000313" key="8">
    <source>
        <dbReference type="EMBL" id="GES10343.1"/>
    </source>
</evidence>
<comment type="pathway">
    <text evidence="2">Purine metabolism; urate degradation; (S)-allantoin from urate: step 3/3.</text>
</comment>
<dbReference type="SUPFAM" id="SSF158694">
    <property type="entry name" value="UraD-Like"/>
    <property type="match status" value="1"/>
</dbReference>
<dbReference type="Proteomes" id="UP000331127">
    <property type="component" value="Unassembled WGS sequence"/>
</dbReference>
<evidence type="ECO:0000256" key="2">
    <source>
        <dbReference type="ARBA" id="ARBA00004754"/>
    </source>
</evidence>
<dbReference type="InterPro" id="IPR018020">
    <property type="entry name" value="OHCU_decarboxylase"/>
</dbReference>
<dbReference type="PANTHER" id="PTHR43466:SF1">
    <property type="entry name" value="2-OXO-4-HYDROXY-4-CARBOXY-5-UREIDOIMIDAZOLINE DECARBOXYLASE-RELATED"/>
    <property type="match status" value="1"/>
</dbReference>
<keyword evidence="6" id="KW-0456">Lyase</keyword>
<dbReference type="EC" id="4.1.1.97" evidence="3"/>
<dbReference type="EMBL" id="BLAE01000021">
    <property type="protein sequence ID" value="GES10343.1"/>
    <property type="molecule type" value="Genomic_DNA"/>
</dbReference>
<evidence type="ECO:0000256" key="5">
    <source>
        <dbReference type="ARBA" id="ARBA00022793"/>
    </source>
</evidence>
<evidence type="ECO:0000256" key="3">
    <source>
        <dbReference type="ARBA" id="ARBA00012257"/>
    </source>
</evidence>
<protein>
    <recommendedName>
        <fullName evidence="3">2-oxo-4-hydroxy-4-carboxy-5-ureidoimidazoline decarboxylase</fullName>
        <ecNumber evidence="3">4.1.1.97</ecNumber>
    </recommendedName>
</protein>
<evidence type="ECO:0000259" key="7">
    <source>
        <dbReference type="Pfam" id="PF09349"/>
    </source>
</evidence>
<dbReference type="PANTHER" id="PTHR43466">
    <property type="entry name" value="2-OXO-4-HYDROXY-4-CARBOXY-5-UREIDOIMIDAZOLINE DECARBOXYLASE-RELATED"/>
    <property type="match status" value="1"/>
</dbReference>
<proteinExistence type="predicted"/>
<evidence type="ECO:0000256" key="1">
    <source>
        <dbReference type="ARBA" id="ARBA00001163"/>
    </source>
</evidence>
<reference evidence="8 9" key="1">
    <citation type="submission" date="2019-10" db="EMBL/GenBank/DDBJ databases">
        <title>Whole genome shotgun sequence of Acrocarpospora macrocephala NBRC 16266.</title>
        <authorList>
            <person name="Ichikawa N."/>
            <person name="Kimura A."/>
            <person name="Kitahashi Y."/>
            <person name="Komaki H."/>
            <person name="Oguchi A."/>
        </authorList>
    </citation>
    <scope>NUCLEOTIDE SEQUENCE [LARGE SCALE GENOMIC DNA]</scope>
    <source>
        <strain evidence="8 9">NBRC 16266</strain>
    </source>
</reference>
<dbReference type="GO" id="GO:0019628">
    <property type="term" value="P:urate catabolic process"/>
    <property type="evidence" value="ECO:0007669"/>
    <property type="project" value="TreeGrafter"/>
</dbReference>
<feature type="domain" description="Oxo-4-hydroxy-4-carboxy-5-ureidoimidazoline decarboxylase" evidence="7">
    <location>
        <begin position="9"/>
        <end position="151"/>
    </location>
</feature>
<accession>A0A5M3WUP4</accession>
<dbReference type="InterPro" id="IPR036778">
    <property type="entry name" value="OHCU_decarboxylase_sf"/>
</dbReference>
<dbReference type="GO" id="GO:0051997">
    <property type="term" value="F:2-oxo-4-hydroxy-4-carboxy-5-ureidoimidazoline decarboxylase activity"/>
    <property type="evidence" value="ECO:0007669"/>
    <property type="project" value="UniProtKB-EC"/>
</dbReference>
<name>A0A5M3WUP4_9ACTN</name>
<dbReference type="NCBIfam" id="TIGR03180">
    <property type="entry name" value="UraD_2"/>
    <property type="match status" value="1"/>
</dbReference>
<evidence type="ECO:0000256" key="4">
    <source>
        <dbReference type="ARBA" id="ARBA00022631"/>
    </source>
</evidence>
<dbReference type="Pfam" id="PF09349">
    <property type="entry name" value="OHCU_decarbox"/>
    <property type="match status" value="1"/>
</dbReference>
<evidence type="ECO:0000256" key="6">
    <source>
        <dbReference type="ARBA" id="ARBA00023239"/>
    </source>
</evidence>
<dbReference type="NCBIfam" id="NF010372">
    <property type="entry name" value="PRK13798.1"/>
    <property type="match status" value="1"/>
</dbReference>
<dbReference type="InterPro" id="IPR017595">
    <property type="entry name" value="OHCU_decarboxylase-2"/>
</dbReference>
<dbReference type="OrthoDB" id="5243781at2"/>
<sequence>MREFGRPDLLACCASPRWADAVLALAPYRTSGELTAAGEAALAGLSWEDVLEALAAHPRIGDRAAGGDREASWSRSEQAGTAHADAAILGALRQGNEAYERRFGHVYLICATGRPAEEMLDLLLARLANDPDVERKIVRDELGKIVKLRLAKLWEGR</sequence>